<keyword evidence="4" id="KW-1134">Transmembrane beta strand</keyword>
<keyword evidence="17" id="KW-1185">Reference proteome</keyword>
<sequence length="722" mass="76332">MKRKFIGIVAMLLATATPSVALAQYTINMRDADVRAFVDDAARVTGMTLIVDGRVQGKVSVVSERALSRSEYFEVFLSTLRANGLVAIPIPGGYRIQPLDGAASQPSRVTNETGQRNQFVTAVFRLKAIDAVGAIETLRPLVSPQGSVTANKNANSLVVVDFADNVSRIRQLIGRIDRDNATSDIVYLKNAGAREVATALQGLAGAGGSGAAPPVTVAAIDSSNALALRGDPGAVGRFAAMARELDQRAADGTDIRVYWLEHADAEQLLPVLQQLLGQPATQSSAAPAFITSQSGEGTGAGPAPQAAQISAGGGSQQSTGIARRGPAIVTRYAGTNAIIVAANADVQRQLGEVIRQLDTRREQVLVEAIIVEIGDDAARRLGVQFLLAGKNAPFAATNYSNSVPNIFTVGGAIANYELGRQTTVNDNGTTTTTYDSPLGQGVTDAAVQSVLNATGGFGGGLLNIGKNTVFGAIINAVQSDTASNILSTPSIMTLDNQEAKLLVGQEVPVTTGEALSTNFDNAFRTVQRQNVGIQLDVKPQVNSSGSIKLFLRQEVSSVAGPVSSRSSDLVINKREFKTVLTVDDGEILAIGGLIDENERRTIEKIPLLGDIPIIGELFKSRSRSKTKTNLMVFIRPTIVRSSADARALTAQRYGYIRGEQLRRNPDEEPSLDALVRDYMGAIPPSVIEVQPNDVRYQGYVPTPGAVQSVDLPQSSPAPDPQR</sequence>
<evidence type="ECO:0000256" key="9">
    <source>
        <dbReference type="ARBA" id="ARBA00023237"/>
    </source>
</evidence>
<feature type="region of interest" description="Disordered" evidence="11">
    <location>
        <begin position="291"/>
        <end position="320"/>
    </location>
</feature>
<dbReference type="InterPro" id="IPR049371">
    <property type="entry name" value="GspD-like_N0"/>
</dbReference>
<dbReference type="InterPro" id="IPR038591">
    <property type="entry name" value="NolW-like_sf"/>
</dbReference>
<evidence type="ECO:0000256" key="5">
    <source>
        <dbReference type="ARBA" id="ARBA00022692"/>
    </source>
</evidence>
<proteinExistence type="inferred from homology"/>
<evidence type="ECO:0000256" key="12">
    <source>
        <dbReference type="SAM" id="SignalP"/>
    </source>
</evidence>
<feature type="compositionally biased region" description="Low complexity" evidence="11">
    <location>
        <begin position="301"/>
        <end position="320"/>
    </location>
</feature>
<comment type="similarity">
    <text evidence="2">Belongs to the bacterial secretin family. GSP D subfamily.</text>
</comment>
<evidence type="ECO:0000259" key="14">
    <source>
        <dbReference type="Pfam" id="PF03958"/>
    </source>
</evidence>
<evidence type="ECO:0000256" key="11">
    <source>
        <dbReference type="SAM" id="MobiDB-lite"/>
    </source>
</evidence>
<keyword evidence="9" id="KW-0998">Cell outer membrane</keyword>
<evidence type="ECO:0000256" key="4">
    <source>
        <dbReference type="ARBA" id="ARBA00022452"/>
    </source>
</evidence>
<comment type="subcellular location">
    <subcellularLocation>
        <location evidence="1 10">Cell outer membrane</location>
    </subcellularLocation>
</comment>
<name>A0A5C6UMY9_9SPHN</name>
<evidence type="ECO:0000256" key="1">
    <source>
        <dbReference type="ARBA" id="ARBA00004442"/>
    </source>
</evidence>
<keyword evidence="6 12" id="KW-0732">Signal</keyword>
<dbReference type="InterPro" id="IPR013356">
    <property type="entry name" value="T2SS_GspD"/>
</dbReference>
<gene>
    <name evidence="16" type="primary">gspD</name>
    <name evidence="16" type="ORF">FSZ31_06435</name>
</gene>
<feature type="domain" description="NolW-like" evidence="14">
    <location>
        <begin position="185"/>
        <end position="249"/>
    </location>
</feature>
<dbReference type="InterPro" id="IPR001775">
    <property type="entry name" value="GspD/PilQ"/>
</dbReference>
<dbReference type="EMBL" id="VOPY01000001">
    <property type="protein sequence ID" value="TXC74329.1"/>
    <property type="molecule type" value="Genomic_DNA"/>
</dbReference>
<feature type="region of interest" description="Disordered" evidence="11">
    <location>
        <begin position="698"/>
        <end position="722"/>
    </location>
</feature>
<dbReference type="NCBIfam" id="TIGR02517">
    <property type="entry name" value="type_II_gspD"/>
    <property type="match status" value="1"/>
</dbReference>
<dbReference type="InterPro" id="IPR004846">
    <property type="entry name" value="T2SS/T3SS_dom"/>
</dbReference>
<dbReference type="GO" id="GO:0009279">
    <property type="term" value="C:cell outer membrane"/>
    <property type="evidence" value="ECO:0007669"/>
    <property type="project" value="UniProtKB-SubCell"/>
</dbReference>
<evidence type="ECO:0000256" key="8">
    <source>
        <dbReference type="ARBA" id="ARBA00023136"/>
    </source>
</evidence>
<feature type="domain" description="GspD-like N0" evidence="15">
    <location>
        <begin position="27"/>
        <end position="95"/>
    </location>
</feature>
<evidence type="ECO:0000256" key="6">
    <source>
        <dbReference type="ARBA" id="ARBA00022729"/>
    </source>
</evidence>
<feature type="chain" id="PRO_5022867546" evidence="12">
    <location>
        <begin position="24"/>
        <end position="722"/>
    </location>
</feature>
<feature type="signal peptide" evidence="12">
    <location>
        <begin position="1"/>
        <end position="23"/>
    </location>
</feature>
<protein>
    <submittedName>
        <fullName evidence="16">Type II secretion system protein GspD</fullName>
    </submittedName>
</protein>
<dbReference type="Pfam" id="PF03958">
    <property type="entry name" value="Secretin_N"/>
    <property type="match status" value="3"/>
</dbReference>
<feature type="domain" description="NolW-like" evidence="14">
    <location>
        <begin position="256"/>
        <end position="363"/>
    </location>
</feature>
<dbReference type="Gene3D" id="3.30.1370.120">
    <property type="match status" value="3"/>
</dbReference>
<evidence type="ECO:0000256" key="7">
    <source>
        <dbReference type="ARBA" id="ARBA00022927"/>
    </source>
</evidence>
<dbReference type="Proteomes" id="UP000321129">
    <property type="component" value="Unassembled WGS sequence"/>
</dbReference>
<keyword evidence="8" id="KW-0472">Membrane</keyword>
<organism evidence="16 17">
    <name type="scientific">Flavisphingopyxis soli</name>
    <dbReference type="NCBI Taxonomy" id="2601267"/>
    <lineage>
        <taxon>Bacteria</taxon>
        <taxon>Pseudomonadati</taxon>
        <taxon>Pseudomonadota</taxon>
        <taxon>Alphaproteobacteria</taxon>
        <taxon>Sphingomonadales</taxon>
        <taxon>Sphingopyxidaceae</taxon>
        <taxon>Flavisphingopyxis</taxon>
    </lineage>
</organism>
<feature type="domain" description="NolW-like" evidence="14">
    <location>
        <begin position="121"/>
        <end position="179"/>
    </location>
</feature>
<dbReference type="AlphaFoldDB" id="A0A5C6UMY9"/>
<dbReference type="PANTHER" id="PTHR30332:SF24">
    <property type="entry name" value="SECRETIN GSPD-RELATED"/>
    <property type="match status" value="1"/>
</dbReference>
<keyword evidence="7" id="KW-0653">Protein transport</keyword>
<evidence type="ECO:0000256" key="10">
    <source>
        <dbReference type="RuleBase" id="RU004004"/>
    </source>
</evidence>
<evidence type="ECO:0000259" key="13">
    <source>
        <dbReference type="Pfam" id="PF00263"/>
    </source>
</evidence>
<keyword evidence="5" id="KW-0812">Transmembrane</keyword>
<accession>A0A5C6UMY9</accession>
<dbReference type="InterPro" id="IPR050810">
    <property type="entry name" value="Bact_Secretion_Sys_Channel"/>
</dbReference>
<dbReference type="PANTHER" id="PTHR30332">
    <property type="entry name" value="PROBABLE GENERAL SECRETION PATHWAY PROTEIN D"/>
    <property type="match status" value="1"/>
</dbReference>
<comment type="caution">
    <text evidence="16">The sequence shown here is derived from an EMBL/GenBank/DDBJ whole genome shotgun (WGS) entry which is preliminary data.</text>
</comment>
<evidence type="ECO:0000259" key="15">
    <source>
        <dbReference type="Pfam" id="PF21305"/>
    </source>
</evidence>
<dbReference type="Pfam" id="PF00263">
    <property type="entry name" value="Secretin"/>
    <property type="match status" value="1"/>
</dbReference>
<keyword evidence="3 10" id="KW-0813">Transport</keyword>
<reference evidence="16 17" key="1">
    <citation type="submission" date="2019-08" db="EMBL/GenBank/DDBJ databases">
        <title>Sphingorhabdus soil sp. nov., isolated from arctic soil.</title>
        <authorList>
            <person name="Liu Y."/>
        </authorList>
    </citation>
    <scope>NUCLEOTIDE SEQUENCE [LARGE SCALE GENOMIC DNA]</scope>
    <source>
        <strain evidence="16 17">D-2Q-5-6</strain>
    </source>
</reference>
<dbReference type="RefSeq" id="WP_147122373.1">
    <property type="nucleotide sequence ID" value="NZ_VOPY01000001.1"/>
</dbReference>
<evidence type="ECO:0000313" key="17">
    <source>
        <dbReference type="Proteomes" id="UP000321129"/>
    </source>
</evidence>
<evidence type="ECO:0000256" key="2">
    <source>
        <dbReference type="ARBA" id="ARBA00006980"/>
    </source>
</evidence>
<dbReference type="GO" id="GO:0015627">
    <property type="term" value="C:type II protein secretion system complex"/>
    <property type="evidence" value="ECO:0007669"/>
    <property type="project" value="InterPro"/>
</dbReference>
<dbReference type="OrthoDB" id="9775455at2"/>
<dbReference type="InterPro" id="IPR005644">
    <property type="entry name" value="NolW-like"/>
</dbReference>
<dbReference type="GO" id="GO:0015628">
    <property type="term" value="P:protein secretion by the type II secretion system"/>
    <property type="evidence" value="ECO:0007669"/>
    <property type="project" value="InterPro"/>
</dbReference>
<feature type="domain" description="Type II/III secretion system secretin-like" evidence="13">
    <location>
        <begin position="476"/>
        <end position="640"/>
    </location>
</feature>
<dbReference type="Pfam" id="PF21305">
    <property type="entry name" value="type_II_gspD_N0"/>
    <property type="match status" value="1"/>
</dbReference>
<dbReference type="PRINTS" id="PR00811">
    <property type="entry name" value="BCTERIALGSPD"/>
</dbReference>
<evidence type="ECO:0000256" key="3">
    <source>
        <dbReference type="ARBA" id="ARBA00022448"/>
    </source>
</evidence>
<evidence type="ECO:0000313" key="16">
    <source>
        <dbReference type="EMBL" id="TXC74329.1"/>
    </source>
</evidence>